<feature type="transmembrane region" description="Helical" evidence="6">
    <location>
        <begin position="482"/>
        <end position="500"/>
    </location>
</feature>
<dbReference type="PANTHER" id="PTHR23511">
    <property type="entry name" value="SYNAPTIC VESICLE GLYCOPROTEIN 2"/>
    <property type="match status" value="1"/>
</dbReference>
<feature type="transmembrane region" description="Helical" evidence="6">
    <location>
        <begin position="441"/>
        <end position="462"/>
    </location>
</feature>
<dbReference type="Gene3D" id="1.20.1250.20">
    <property type="entry name" value="MFS general substrate transporter like domains"/>
    <property type="match status" value="1"/>
</dbReference>
<feature type="transmembrane region" description="Helical" evidence="6">
    <location>
        <begin position="235"/>
        <end position="256"/>
    </location>
</feature>
<dbReference type="GO" id="GO:0022857">
    <property type="term" value="F:transmembrane transporter activity"/>
    <property type="evidence" value="ECO:0007669"/>
    <property type="project" value="InterPro"/>
</dbReference>
<feature type="transmembrane region" description="Helical" evidence="6">
    <location>
        <begin position="171"/>
        <end position="196"/>
    </location>
</feature>
<dbReference type="GO" id="GO:0016020">
    <property type="term" value="C:membrane"/>
    <property type="evidence" value="ECO:0007669"/>
    <property type="project" value="UniProtKB-SubCell"/>
</dbReference>
<dbReference type="PROSITE" id="PS50850">
    <property type="entry name" value="MFS"/>
    <property type="match status" value="1"/>
</dbReference>
<evidence type="ECO:0000256" key="6">
    <source>
        <dbReference type="SAM" id="Phobius"/>
    </source>
</evidence>
<gene>
    <name evidence="9" type="ORF">FNV43_RR19441</name>
</gene>
<evidence type="ECO:0000256" key="5">
    <source>
        <dbReference type="ARBA" id="ARBA00023136"/>
    </source>
</evidence>
<organism evidence="9 10">
    <name type="scientific">Rhamnella rubrinervis</name>
    <dbReference type="NCBI Taxonomy" id="2594499"/>
    <lineage>
        <taxon>Eukaryota</taxon>
        <taxon>Viridiplantae</taxon>
        <taxon>Streptophyta</taxon>
        <taxon>Embryophyta</taxon>
        <taxon>Tracheophyta</taxon>
        <taxon>Spermatophyta</taxon>
        <taxon>Magnoliopsida</taxon>
        <taxon>eudicotyledons</taxon>
        <taxon>Gunneridae</taxon>
        <taxon>Pentapetalae</taxon>
        <taxon>rosids</taxon>
        <taxon>fabids</taxon>
        <taxon>Rosales</taxon>
        <taxon>Rhamnaceae</taxon>
        <taxon>rhamnoid group</taxon>
        <taxon>Rhamneae</taxon>
        <taxon>Rhamnella</taxon>
    </lineage>
</organism>
<evidence type="ECO:0000259" key="8">
    <source>
        <dbReference type="PROSITE" id="PS50850"/>
    </source>
</evidence>
<name>A0A8K0DYS9_9ROSA</name>
<dbReference type="PANTHER" id="PTHR23511:SF5">
    <property type="entry name" value="MAJOR FACILITATOR-TYPE TRANSPORTER HXNZ-RELATED"/>
    <property type="match status" value="1"/>
</dbReference>
<feature type="transmembrane region" description="Helical" evidence="6">
    <location>
        <begin position="326"/>
        <end position="349"/>
    </location>
</feature>
<sequence>MITLFFLLLVILSQMDDQSLVYTLDEALSATEFGNFQGLVLFYAGLGWFADAMEIMLLSFVGPTIKSEWGLSSREEGLLTTVVFAGMLLGAYLWGLISDNYGRRHMSFLSTSSYNEYNFILLINAMQASGLCDVEEYGRRKDGFLTSLRGFLGIAIVTSVAGFLSSFSPNYMSLLILRCLVGTGLGGGSVFSSWFLEFIPASNRGKWMVIFSTFWTIGTIFEASLAWIVMPRLNWRWLLGLSSIPSFALVLFYGLVPESPRYLCAKDRVTDAQLILEKIALLNQTRLPCGMLISDRITEQDEEFAPPNNTPLLSSPKHKAMDFKRAFSSFLLLFSPKFIQTTLLLWVLYFGNSFSYYGIILLTSELSLGKSKCHSITLHSDNFQNSSLYIDVFITSLAEIPGLLLSAIIVDRMGRKLSMIIMFILACVFLLPLAYQQSATLTIVSLFGARMCTIGSFTVACIYAPELYPTSMRATGAGTANAMGRIGGMICPLVAVGLVTGCNQTAAVLLFEAVMVLSVVSVLLFRFETMGQKLSNT</sequence>
<proteinExistence type="predicted"/>
<feature type="transmembrane region" description="Helical" evidence="6">
    <location>
        <begin position="146"/>
        <end position="165"/>
    </location>
</feature>
<feature type="transmembrane region" description="Helical" evidence="6">
    <location>
        <begin position="208"/>
        <end position="229"/>
    </location>
</feature>
<keyword evidence="10" id="KW-1185">Reference proteome</keyword>
<evidence type="ECO:0000256" key="2">
    <source>
        <dbReference type="ARBA" id="ARBA00022448"/>
    </source>
</evidence>
<reference evidence="9" key="1">
    <citation type="submission" date="2020-03" db="EMBL/GenBank/DDBJ databases">
        <title>A high-quality chromosome-level genome assembly of a woody plant with both climbing and erect habits, Rhamnella rubrinervis.</title>
        <authorList>
            <person name="Lu Z."/>
            <person name="Yang Y."/>
            <person name="Zhu X."/>
            <person name="Sun Y."/>
        </authorList>
    </citation>
    <scope>NUCLEOTIDE SEQUENCE</scope>
    <source>
        <strain evidence="9">BYM</strain>
        <tissue evidence="9">Leaf</tissue>
    </source>
</reference>
<evidence type="ECO:0000256" key="7">
    <source>
        <dbReference type="SAM" id="SignalP"/>
    </source>
</evidence>
<dbReference type="InterPro" id="IPR020846">
    <property type="entry name" value="MFS_dom"/>
</dbReference>
<evidence type="ECO:0000256" key="3">
    <source>
        <dbReference type="ARBA" id="ARBA00022692"/>
    </source>
</evidence>
<dbReference type="InterPro" id="IPR036259">
    <property type="entry name" value="MFS_trans_sf"/>
</dbReference>
<feature type="transmembrane region" description="Helical" evidence="6">
    <location>
        <begin position="506"/>
        <end position="525"/>
    </location>
</feature>
<feature type="transmembrane region" description="Helical" evidence="6">
    <location>
        <begin position="417"/>
        <end position="435"/>
    </location>
</feature>
<feature type="transmembrane region" description="Helical" evidence="6">
    <location>
        <begin position="39"/>
        <end position="65"/>
    </location>
</feature>
<dbReference type="SUPFAM" id="SSF103473">
    <property type="entry name" value="MFS general substrate transporter"/>
    <property type="match status" value="1"/>
</dbReference>
<dbReference type="InterPro" id="IPR005828">
    <property type="entry name" value="MFS_sugar_transport-like"/>
</dbReference>
<accession>A0A8K0DYS9</accession>
<keyword evidence="2" id="KW-0813">Transport</keyword>
<feature type="transmembrane region" description="Helical" evidence="6">
    <location>
        <begin position="388"/>
        <end position="410"/>
    </location>
</feature>
<comment type="subcellular location">
    <subcellularLocation>
        <location evidence="1">Membrane</location>
        <topology evidence="1">Multi-pass membrane protein</topology>
    </subcellularLocation>
</comment>
<dbReference type="AlphaFoldDB" id="A0A8K0DYS9"/>
<dbReference type="OrthoDB" id="4139357at2759"/>
<dbReference type="Proteomes" id="UP000796880">
    <property type="component" value="Unassembled WGS sequence"/>
</dbReference>
<feature type="transmembrane region" description="Helical" evidence="6">
    <location>
        <begin position="77"/>
        <end position="97"/>
    </location>
</feature>
<feature type="signal peptide" evidence="7">
    <location>
        <begin position="1"/>
        <end position="17"/>
    </location>
</feature>
<keyword evidence="3 6" id="KW-0812">Transmembrane</keyword>
<dbReference type="EMBL" id="VOIH02000009">
    <property type="protein sequence ID" value="KAF3436694.1"/>
    <property type="molecule type" value="Genomic_DNA"/>
</dbReference>
<dbReference type="Pfam" id="PF00083">
    <property type="entry name" value="Sugar_tr"/>
    <property type="match status" value="1"/>
</dbReference>
<feature type="chain" id="PRO_5035433492" description="Major facilitator superfamily (MFS) profile domain-containing protein" evidence="7">
    <location>
        <begin position="18"/>
        <end position="537"/>
    </location>
</feature>
<protein>
    <recommendedName>
        <fullName evidence="8">Major facilitator superfamily (MFS) profile domain-containing protein</fullName>
    </recommendedName>
</protein>
<keyword evidence="4 6" id="KW-1133">Transmembrane helix</keyword>
<keyword evidence="5 6" id="KW-0472">Membrane</keyword>
<evidence type="ECO:0000313" key="9">
    <source>
        <dbReference type="EMBL" id="KAF3436694.1"/>
    </source>
</evidence>
<evidence type="ECO:0000256" key="1">
    <source>
        <dbReference type="ARBA" id="ARBA00004141"/>
    </source>
</evidence>
<keyword evidence="7" id="KW-0732">Signal</keyword>
<evidence type="ECO:0000256" key="4">
    <source>
        <dbReference type="ARBA" id="ARBA00022989"/>
    </source>
</evidence>
<evidence type="ECO:0000313" key="10">
    <source>
        <dbReference type="Proteomes" id="UP000796880"/>
    </source>
</evidence>
<comment type="caution">
    <text evidence="9">The sequence shown here is derived from an EMBL/GenBank/DDBJ whole genome shotgun (WGS) entry which is preliminary data.</text>
</comment>
<feature type="domain" description="Major facilitator superfamily (MFS) profile" evidence="8">
    <location>
        <begin position="40"/>
        <end position="530"/>
    </location>
</feature>